<keyword evidence="2" id="KW-0378">Hydrolase</keyword>
<evidence type="ECO:0000259" key="3">
    <source>
        <dbReference type="PROSITE" id="PS51462"/>
    </source>
</evidence>
<dbReference type="GO" id="GO:0019693">
    <property type="term" value="P:ribose phosphate metabolic process"/>
    <property type="evidence" value="ECO:0007669"/>
    <property type="project" value="TreeGrafter"/>
</dbReference>
<dbReference type="Proteomes" id="UP000612899">
    <property type="component" value="Unassembled WGS sequence"/>
</dbReference>
<reference evidence="4" key="1">
    <citation type="submission" date="2021-01" db="EMBL/GenBank/DDBJ databases">
        <title>Whole genome shotgun sequence of Rhizocola hellebori NBRC 109834.</title>
        <authorList>
            <person name="Komaki H."/>
            <person name="Tamura T."/>
        </authorList>
    </citation>
    <scope>NUCLEOTIDE SEQUENCE</scope>
    <source>
        <strain evidence="4">NBRC 109834</strain>
    </source>
</reference>
<dbReference type="GO" id="GO:0016787">
    <property type="term" value="F:hydrolase activity"/>
    <property type="evidence" value="ECO:0007669"/>
    <property type="project" value="UniProtKB-KW"/>
</dbReference>
<keyword evidence="5" id="KW-1185">Reference proteome</keyword>
<dbReference type="InterPro" id="IPR015797">
    <property type="entry name" value="NUDIX_hydrolase-like_dom_sf"/>
</dbReference>
<evidence type="ECO:0000256" key="1">
    <source>
        <dbReference type="ARBA" id="ARBA00001946"/>
    </source>
</evidence>
<organism evidence="4 5">
    <name type="scientific">Rhizocola hellebori</name>
    <dbReference type="NCBI Taxonomy" id="1392758"/>
    <lineage>
        <taxon>Bacteria</taxon>
        <taxon>Bacillati</taxon>
        <taxon>Actinomycetota</taxon>
        <taxon>Actinomycetes</taxon>
        <taxon>Micromonosporales</taxon>
        <taxon>Micromonosporaceae</taxon>
        <taxon>Rhizocola</taxon>
    </lineage>
</organism>
<evidence type="ECO:0000256" key="2">
    <source>
        <dbReference type="ARBA" id="ARBA00022801"/>
    </source>
</evidence>
<sequence length="92" mass="9999">MPAGQEIEWYFADPTPSAMVVPVTEDGNVVLVKQYRHNLKKDTLELPAGIVSADEPTVDAALRELVEETGYILAEGGSLYPLGSYYALPSET</sequence>
<dbReference type="Pfam" id="PF00293">
    <property type="entry name" value="NUDIX"/>
    <property type="match status" value="1"/>
</dbReference>
<evidence type="ECO:0000313" key="5">
    <source>
        <dbReference type="Proteomes" id="UP000612899"/>
    </source>
</evidence>
<comment type="caution">
    <text evidence="4">The sequence shown here is derived from an EMBL/GenBank/DDBJ whole genome shotgun (WGS) entry which is preliminary data.</text>
</comment>
<dbReference type="PROSITE" id="PS00893">
    <property type="entry name" value="NUDIX_BOX"/>
    <property type="match status" value="1"/>
</dbReference>
<dbReference type="PROSITE" id="PS51462">
    <property type="entry name" value="NUDIX"/>
    <property type="match status" value="1"/>
</dbReference>
<evidence type="ECO:0000313" key="4">
    <source>
        <dbReference type="EMBL" id="GIH07461.1"/>
    </source>
</evidence>
<dbReference type="PANTHER" id="PTHR11839:SF18">
    <property type="entry name" value="NUDIX HYDROLASE DOMAIN-CONTAINING PROTEIN"/>
    <property type="match status" value="1"/>
</dbReference>
<comment type="cofactor">
    <cofactor evidence="1">
        <name>Mg(2+)</name>
        <dbReference type="ChEBI" id="CHEBI:18420"/>
    </cofactor>
</comment>
<dbReference type="SUPFAM" id="SSF55811">
    <property type="entry name" value="Nudix"/>
    <property type="match status" value="1"/>
</dbReference>
<protein>
    <recommendedName>
        <fullName evidence="3">Nudix hydrolase domain-containing protein</fullName>
    </recommendedName>
</protein>
<gene>
    <name evidence="4" type="ORF">Rhe02_55280</name>
</gene>
<dbReference type="Gene3D" id="3.90.79.10">
    <property type="entry name" value="Nucleoside Triphosphate Pyrophosphohydrolase"/>
    <property type="match status" value="1"/>
</dbReference>
<dbReference type="EMBL" id="BONY01000037">
    <property type="protein sequence ID" value="GIH07461.1"/>
    <property type="molecule type" value="Genomic_DNA"/>
</dbReference>
<dbReference type="AlphaFoldDB" id="A0A8J3QDQ9"/>
<feature type="domain" description="Nudix hydrolase" evidence="3">
    <location>
        <begin position="13"/>
        <end position="92"/>
    </location>
</feature>
<proteinExistence type="predicted"/>
<name>A0A8J3QDQ9_9ACTN</name>
<dbReference type="CDD" id="cd03424">
    <property type="entry name" value="NUDIX_ADPRase_Nudt5_UGPPase_Nudt14"/>
    <property type="match status" value="1"/>
</dbReference>
<dbReference type="InterPro" id="IPR020084">
    <property type="entry name" value="NUDIX_hydrolase_CS"/>
</dbReference>
<dbReference type="GO" id="GO:0006753">
    <property type="term" value="P:nucleoside phosphate metabolic process"/>
    <property type="evidence" value="ECO:0007669"/>
    <property type="project" value="TreeGrafter"/>
</dbReference>
<dbReference type="PANTHER" id="PTHR11839">
    <property type="entry name" value="UDP/ADP-SUGAR PYROPHOSPHATASE"/>
    <property type="match status" value="1"/>
</dbReference>
<dbReference type="InterPro" id="IPR000086">
    <property type="entry name" value="NUDIX_hydrolase_dom"/>
</dbReference>
<dbReference type="RefSeq" id="WP_203911255.1">
    <property type="nucleotide sequence ID" value="NZ_BONY01000037.1"/>
</dbReference>
<accession>A0A8J3QDQ9</accession>